<dbReference type="PANTHER" id="PTHR22938:SF0">
    <property type="entry name" value="E3 UBIQUITIN-PROTEIN LIGASE ZNF598"/>
    <property type="match status" value="1"/>
</dbReference>
<dbReference type="EMBL" id="JBJKFK010000111">
    <property type="protein sequence ID" value="KAL3319677.1"/>
    <property type="molecule type" value="Genomic_DNA"/>
</dbReference>
<comment type="caution">
    <text evidence="3">The sequence shown here is derived from an EMBL/GenBank/DDBJ whole genome shotgun (WGS) entry which is preliminary data.</text>
</comment>
<feature type="domain" description="C2H2-type" evidence="2">
    <location>
        <begin position="164"/>
        <end position="192"/>
    </location>
</feature>
<organism evidence="3 4">
    <name type="scientific">Cichlidogyrus casuarinus</name>
    <dbReference type="NCBI Taxonomy" id="1844966"/>
    <lineage>
        <taxon>Eukaryota</taxon>
        <taxon>Metazoa</taxon>
        <taxon>Spiralia</taxon>
        <taxon>Lophotrochozoa</taxon>
        <taxon>Platyhelminthes</taxon>
        <taxon>Monogenea</taxon>
        <taxon>Monopisthocotylea</taxon>
        <taxon>Dactylogyridea</taxon>
        <taxon>Ancyrocephalidae</taxon>
        <taxon>Cichlidogyrus</taxon>
    </lineage>
</organism>
<dbReference type="InterPro" id="IPR013087">
    <property type="entry name" value="Znf_C2H2_type"/>
</dbReference>
<feature type="region of interest" description="Disordered" evidence="1">
    <location>
        <begin position="317"/>
        <end position="436"/>
    </location>
</feature>
<dbReference type="PANTHER" id="PTHR22938">
    <property type="entry name" value="ZINC FINGER PROTEIN 598"/>
    <property type="match status" value="1"/>
</dbReference>
<feature type="compositionally biased region" description="Polar residues" evidence="1">
    <location>
        <begin position="318"/>
        <end position="327"/>
    </location>
</feature>
<feature type="compositionally biased region" description="Polar residues" evidence="1">
    <location>
        <begin position="391"/>
        <end position="401"/>
    </location>
</feature>
<proteinExistence type="predicted"/>
<protein>
    <recommendedName>
        <fullName evidence="2">C2H2-type domain-containing protein</fullName>
    </recommendedName>
</protein>
<accession>A0ABD2QJZ1</accession>
<name>A0ABD2QJZ1_9PLAT</name>
<dbReference type="AlphaFoldDB" id="A0ABD2QJZ1"/>
<dbReference type="Proteomes" id="UP001626550">
    <property type="component" value="Unassembled WGS sequence"/>
</dbReference>
<evidence type="ECO:0000259" key="2">
    <source>
        <dbReference type="SMART" id="SM00355"/>
    </source>
</evidence>
<sequence length="449" mass="50905">MTEFVPFNMKNTASMRRPLSDQQEACELFFQNADVESAYARLLLCVCPVCGHQMPSMPALNRHTTNEHNLSYCDLCIKHARLLPSEFLPMTKEDLAKHLFYDSKKKTGHPPCNFCNRERFYEFEDLIRHIKETHFMCDICSYSGLFEVFRQQSELFEHYESSHFVCDVCKKEDVVSYFESSDELGLHKLTKHADQSWNPIRVEAKSAHRARQHQRQPIDMNAIVPTVQFREANPTEWTGADFPCLAPTDPTTQASSQLDQQSLNEFRSGLRSALQDSQRILNTRTATQKPSMAQIAGSFAPTQLSPAEEFPALCERLGNNNRSNFNESWAPPPQPSQPKHNHFAVPPKTDSTTEFPSLGNEDKKQKNKNKKGPALVDFSDLSTARRADQVQPLSASAQRILSGQALKDKPINKSKPSKKDDSVRQTQQTAGPSSSIHQVRLVFNSSILF</sequence>
<keyword evidence="4" id="KW-1185">Reference proteome</keyword>
<feature type="domain" description="C2H2-type" evidence="2">
    <location>
        <begin position="45"/>
        <end position="68"/>
    </location>
</feature>
<reference evidence="3 4" key="1">
    <citation type="submission" date="2024-11" db="EMBL/GenBank/DDBJ databases">
        <title>Adaptive evolution of stress response genes in parasites aligns with host niche diversity.</title>
        <authorList>
            <person name="Hahn C."/>
            <person name="Resl P."/>
        </authorList>
    </citation>
    <scope>NUCLEOTIDE SEQUENCE [LARGE SCALE GENOMIC DNA]</scope>
    <source>
        <strain evidence="3">EGGRZ-B1_66</strain>
        <tissue evidence="3">Body</tissue>
    </source>
</reference>
<feature type="compositionally biased region" description="Polar residues" evidence="1">
    <location>
        <begin position="424"/>
        <end position="436"/>
    </location>
</feature>
<feature type="domain" description="C2H2-type" evidence="2">
    <location>
        <begin position="110"/>
        <end position="134"/>
    </location>
</feature>
<dbReference type="InterPro" id="IPR044288">
    <property type="entry name" value="ZNF598/HEL2"/>
</dbReference>
<dbReference type="SMART" id="SM00355">
    <property type="entry name" value="ZnF_C2H2"/>
    <property type="match status" value="4"/>
</dbReference>
<evidence type="ECO:0000256" key="1">
    <source>
        <dbReference type="SAM" id="MobiDB-lite"/>
    </source>
</evidence>
<evidence type="ECO:0000313" key="3">
    <source>
        <dbReference type="EMBL" id="KAL3319677.1"/>
    </source>
</evidence>
<gene>
    <name evidence="3" type="ORF">Ciccas_001645</name>
</gene>
<evidence type="ECO:0000313" key="4">
    <source>
        <dbReference type="Proteomes" id="UP001626550"/>
    </source>
</evidence>
<feature type="compositionally biased region" description="Basic and acidic residues" evidence="1">
    <location>
        <begin position="406"/>
        <end position="423"/>
    </location>
</feature>
<feature type="domain" description="C2H2-type" evidence="2">
    <location>
        <begin position="135"/>
        <end position="163"/>
    </location>
</feature>